<protein>
    <recommendedName>
        <fullName evidence="3">Alcohol acetyltransferase</fullName>
    </recommendedName>
</protein>
<gene>
    <name evidence="1" type="ORF">CC78DRAFT_417693</name>
</gene>
<dbReference type="SUPFAM" id="SSF52777">
    <property type="entry name" value="CoA-dependent acyltransferases"/>
    <property type="match status" value="1"/>
</dbReference>
<evidence type="ECO:0000313" key="1">
    <source>
        <dbReference type="EMBL" id="KAF2258873.1"/>
    </source>
</evidence>
<dbReference type="PANTHER" id="PTHR28037:SF1">
    <property type="entry name" value="ALCOHOL O-ACETYLTRANSFERASE 1-RELATED"/>
    <property type="match status" value="1"/>
</dbReference>
<dbReference type="InterPro" id="IPR052058">
    <property type="entry name" value="Alcohol_O-acetyltransferase"/>
</dbReference>
<reference evidence="2" key="1">
    <citation type="journal article" date="2020" name="Stud. Mycol.">
        <title>101 Dothideomycetes genomes: A test case for predicting lifestyles and emergence of pathogens.</title>
        <authorList>
            <person name="Haridas S."/>
            <person name="Albert R."/>
            <person name="Binder M."/>
            <person name="Bloem J."/>
            <person name="LaButti K."/>
            <person name="Salamov A."/>
            <person name="Andreopoulos B."/>
            <person name="Baker S."/>
            <person name="Barry K."/>
            <person name="Bills G."/>
            <person name="Bluhm B."/>
            <person name="Cannon C."/>
            <person name="Castanera R."/>
            <person name="Culley D."/>
            <person name="Daum C."/>
            <person name="Ezra D."/>
            <person name="Gonzalez J."/>
            <person name="Henrissat B."/>
            <person name="Kuo A."/>
            <person name="Liang C."/>
            <person name="Lipzen A."/>
            <person name="Lutzoni F."/>
            <person name="Magnuson J."/>
            <person name="Mondo S."/>
            <person name="Nolan M."/>
            <person name="Ohm R."/>
            <person name="Pangilinan J."/>
            <person name="Park H.-J."/>
            <person name="Ramirez L."/>
            <person name="Alfaro M."/>
            <person name="Sun H."/>
            <person name="Tritt A."/>
            <person name="Yoshinaga Y."/>
            <person name="Zwiers L.-H."/>
            <person name="Turgeon B."/>
            <person name="Goodwin S."/>
            <person name="Spatafora J."/>
            <person name="Crous P."/>
            <person name="Grigoriev I."/>
        </authorList>
    </citation>
    <scope>NUCLEOTIDE SEQUENCE [LARGE SCALE GENOMIC DNA]</scope>
    <source>
        <strain evidence="2">CBS 304.66</strain>
    </source>
</reference>
<dbReference type="Proteomes" id="UP000800093">
    <property type="component" value="Unassembled WGS sequence"/>
</dbReference>
<organism evidence="1 2">
    <name type="scientific">Lojkania enalia</name>
    <dbReference type="NCBI Taxonomy" id="147567"/>
    <lineage>
        <taxon>Eukaryota</taxon>
        <taxon>Fungi</taxon>
        <taxon>Dikarya</taxon>
        <taxon>Ascomycota</taxon>
        <taxon>Pezizomycotina</taxon>
        <taxon>Dothideomycetes</taxon>
        <taxon>Pleosporomycetidae</taxon>
        <taxon>Pleosporales</taxon>
        <taxon>Pleosporales incertae sedis</taxon>
        <taxon>Lojkania</taxon>
    </lineage>
</organism>
<dbReference type="Gene3D" id="3.30.559.10">
    <property type="entry name" value="Chloramphenicol acetyltransferase-like domain"/>
    <property type="match status" value="1"/>
</dbReference>
<comment type="caution">
    <text evidence="1">The sequence shown here is derived from an EMBL/GenBank/DDBJ whole genome shotgun (WGS) entry which is preliminary data.</text>
</comment>
<dbReference type="GO" id="GO:0008080">
    <property type="term" value="F:N-acetyltransferase activity"/>
    <property type="evidence" value="ECO:0007669"/>
    <property type="project" value="TreeGrafter"/>
</dbReference>
<keyword evidence="2" id="KW-1185">Reference proteome</keyword>
<evidence type="ECO:0008006" key="3">
    <source>
        <dbReference type="Google" id="ProtNLM"/>
    </source>
</evidence>
<accession>A0A9P4K1B0</accession>
<dbReference type="InterPro" id="IPR023213">
    <property type="entry name" value="CAT-like_dom_sf"/>
</dbReference>
<sequence length="474" mass="51594">GNLEKFSTARHYLGFYNGVALAATYSSPTPSIALQPLVYSALRTVIARHSILSAIPVNEDKNDTYFARLPSINLRSCVTFILREKPWSLDPTHASPDPELDSLIQAQLAQDFKSDYGSKPFWRVVVLHTSPGPDSNSSDVVIDRFTLLWTFHHALADGTSGHILHSAFLSALNSLTTDSISSDPDITSPSTPLHPPLESLHPLPISIFFLLKTVFSSWFPRNVSRIWSGALISPALNKTAVRTLVFDRPMSQELVLRSREHGTTLTGTLHSVVAAVLLSVLDAGRWDEVVSQGTISLRRFIALPASPSSPSHEVENYMDNVLGTFATSYTFPHRRPTTTPARGPLALFSWPDAQRVRSTISSELTKRGRNSGIGLLRYVSDSVAFFDQKVGASREEAFEVSNIGMFKPSTKPTSSSSGNEGQGWSIGRMTFLQHGAVAGAAFKVNAVTGGDGCLCLGVCWVEGGIEEEVIEKVV</sequence>
<name>A0A9P4K1B0_9PLEO</name>
<feature type="non-terminal residue" evidence="1">
    <location>
        <position position="474"/>
    </location>
</feature>
<dbReference type="EMBL" id="ML986733">
    <property type="protein sequence ID" value="KAF2258873.1"/>
    <property type="molecule type" value="Genomic_DNA"/>
</dbReference>
<evidence type="ECO:0000313" key="2">
    <source>
        <dbReference type="Proteomes" id="UP000800093"/>
    </source>
</evidence>
<proteinExistence type="predicted"/>
<dbReference type="OrthoDB" id="2150604at2759"/>
<dbReference type="AlphaFoldDB" id="A0A9P4K1B0"/>
<dbReference type="PANTHER" id="PTHR28037">
    <property type="entry name" value="ALCOHOL O-ACETYLTRANSFERASE 1-RELATED"/>
    <property type="match status" value="1"/>
</dbReference>
<feature type="non-terminal residue" evidence="1">
    <location>
        <position position="1"/>
    </location>
</feature>